<evidence type="ECO:0000256" key="3">
    <source>
        <dbReference type="ARBA" id="ARBA00034247"/>
    </source>
</evidence>
<dbReference type="PANTHER" id="PTHR45138:SF9">
    <property type="entry name" value="DIGUANYLATE CYCLASE DGCM-RELATED"/>
    <property type="match status" value="1"/>
</dbReference>
<dbReference type="GO" id="GO:0043709">
    <property type="term" value="P:cell adhesion involved in single-species biofilm formation"/>
    <property type="evidence" value="ECO:0007669"/>
    <property type="project" value="TreeGrafter"/>
</dbReference>
<dbReference type="Proteomes" id="UP000031977">
    <property type="component" value="Unassembled WGS sequence"/>
</dbReference>
<protein>
    <recommendedName>
        <fullName evidence="2">diguanylate cyclase</fullName>
        <ecNumber evidence="2">2.7.7.65</ecNumber>
    </recommendedName>
</protein>
<comment type="catalytic activity">
    <reaction evidence="3">
        <text>2 GTP = 3',3'-c-di-GMP + 2 diphosphate</text>
        <dbReference type="Rhea" id="RHEA:24898"/>
        <dbReference type="ChEBI" id="CHEBI:33019"/>
        <dbReference type="ChEBI" id="CHEBI:37565"/>
        <dbReference type="ChEBI" id="CHEBI:58805"/>
        <dbReference type="EC" id="2.7.7.65"/>
    </reaction>
</comment>
<dbReference type="PANTHER" id="PTHR45138">
    <property type="entry name" value="REGULATORY COMPONENTS OF SENSORY TRANSDUCTION SYSTEM"/>
    <property type="match status" value="1"/>
</dbReference>
<evidence type="ECO:0000256" key="2">
    <source>
        <dbReference type="ARBA" id="ARBA00012528"/>
    </source>
</evidence>
<evidence type="ECO:0000256" key="4">
    <source>
        <dbReference type="SAM" id="Coils"/>
    </source>
</evidence>
<feature type="transmembrane region" description="Helical" evidence="5">
    <location>
        <begin position="7"/>
        <end position="25"/>
    </location>
</feature>
<name>A0A0C3HRX9_9VIBR</name>
<gene>
    <name evidence="7" type="ORF">SU60_10740</name>
</gene>
<dbReference type="PROSITE" id="PS50887">
    <property type="entry name" value="GGDEF"/>
    <property type="match status" value="1"/>
</dbReference>
<dbReference type="InterPro" id="IPR050469">
    <property type="entry name" value="Diguanylate_Cyclase"/>
</dbReference>
<dbReference type="FunFam" id="3.30.70.270:FF:000001">
    <property type="entry name" value="Diguanylate cyclase domain protein"/>
    <property type="match status" value="1"/>
</dbReference>
<sequence>MSKIHKFIFSLSTCTILLVIFYYLFGDTRKLEITPDRFNFYATKDSDEGGVSEAEISIDQQSITLNCDIKKDQYAWPYCGISIYIDVVNATQGLDLSSYHTIRLKLRYEQAGDDEQKKALRLYLRNYNPEYSNPDDEYTIKYNGMQFSPSDFGEMIEIPIENLQVMTWWLADNKVAIEHSAPEFTNITRIDIATGASAPLGKHKIIFEKIELEGQYFSLETLLLWLVFVWMMLGLTFSLNELHRNRRAYANAMRRHRHLEKVNSSLREKNNEFAELAHRDAVTGAMNRHAVRNWLDEQSKHLRRKNDALSILYMDIDHFKTVNDTFGHQIGDDILREFVMVVAGALNTGDKLVRWGGEEFVVFCPSTNIEYAISQAEKIRKKVSAHIWVHGEILTCSIGVANLHNESVTESIARADEALYKAKRNGRNRIEVDFKVSGCDANRSK</sequence>
<comment type="cofactor">
    <cofactor evidence="1">
        <name>Mg(2+)</name>
        <dbReference type="ChEBI" id="CHEBI:18420"/>
    </cofactor>
</comment>
<dbReference type="GO" id="GO:0052621">
    <property type="term" value="F:diguanylate cyclase activity"/>
    <property type="evidence" value="ECO:0007669"/>
    <property type="project" value="UniProtKB-EC"/>
</dbReference>
<dbReference type="OrthoDB" id="9803824at2"/>
<feature type="transmembrane region" description="Helical" evidence="5">
    <location>
        <begin position="222"/>
        <end position="239"/>
    </location>
</feature>
<dbReference type="InterPro" id="IPR000160">
    <property type="entry name" value="GGDEF_dom"/>
</dbReference>
<dbReference type="InterPro" id="IPR043128">
    <property type="entry name" value="Rev_trsase/Diguanyl_cyclase"/>
</dbReference>
<dbReference type="SUPFAM" id="SSF49785">
    <property type="entry name" value="Galactose-binding domain-like"/>
    <property type="match status" value="1"/>
</dbReference>
<dbReference type="SMART" id="SM00267">
    <property type="entry name" value="GGDEF"/>
    <property type="match status" value="1"/>
</dbReference>
<keyword evidence="5" id="KW-1133">Transmembrane helix</keyword>
<evidence type="ECO:0000313" key="7">
    <source>
        <dbReference type="EMBL" id="KIN10951.1"/>
    </source>
</evidence>
<feature type="coiled-coil region" evidence="4">
    <location>
        <begin position="249"/>
        <end position="279"/>
    </location>
</feature>
<reference evidence="7 8" key="1">
    <citation type="submission" date="2015-01" db="EMBL/GenBank/DDBJ databases">
        <title>Draft genome of Vibrio mytili type strain CAIM 528.</title>
        <authorList>
            <person name="Gonzalez-Castillo A."/>
            <person name="Gomez-Gil B."/>
            <person name="Enciso-Ibarra J."/>
        </authorList>
    </citation>
    <scope>NUCLEOTIDE SEQUENCE [LARGE SCALE GENOMIC DNA]</scope>
    <source>
        <strain evidence="7 8">CAIM 528</strain>
    </source>
</reference>
<accession>A0A0C3HRX9</accession>
<dbReference type="CDD" id="cd01949">
    <property type="entry name" value="GGDEF"/>
    <property type="match status" value="1"/>
</dbReference>
<dbReference type="EC" id="2.7.7.65" evidence="2"/>
<evidence type="ECO:0000259" key="6">
    <source>
        <dbReference type="PROSITE" id="PS50887"/>
    </source>
</evidence>
<dbReference type="AlphaFoldDB" id="A0A0C3HRX9"/>
<dbReference type="GO" id="GO:1902201">
    <property type="term" value="P:negative regulation of bacterial-type flagellum-dependent cell motility"/>
    <property type="evidence" value="ECO:0007669"/>
    <property type="project" value="TreeGrafter"/>
</dbReference>
<dbReference type="InterPro" id="IPR029787">
    <property type="entry name" value="Nucleotide_cyclase"/>
</dbReference>
<evidence type="ECO:0000313" key="8">
    <source>
        <dbReference type="Proteomes" id="UP000031977"/>
    </source>
</evidence>
<dbReference type="Gene3D" id="3.30.70.270">
    <property type="match status" value="1"/>
</dbReference>
<feature type="domain" description="GGDEF" evidence="6">
    <location>
        <begin position="307"/>
        <end position="435"/>
    </location>
</feature>
<dbReference type="STRING" id="50718.SU60_10740"/>
<proteinExistence type="predicted"/>
<dbReference type="RefSeq" id="WP_041155499.1">
    <property type="nucleotide sequence ID" value="NZ_CBCRVP010000005.1"/>
</dbReference>
<dbReference type="InterPro" id="IPR008979">
    <property type="entry name" value="Galactose-bd-like_sf"/>
</dbReference>
<keyword evidence="5" id="KW-0812">Transmembrane</keyword>
<keyword evidence="4" id="KW-0175">Coiled coil</keyword>
<keyword evidence="8" id="KW-1185">Reference proteome</keyword>
<dbReference type="Pfam" id="PF00990">
    <property type="entry name" value="GGDEF"/>
    <property type="match status" value="1"/>
</dbReference>
<keyword evidence="5" id="KW-0472">Membrane</keyword>
<dbReference type="GO" id="GO:0005886">
    <property type="term" value="C:plasma membrane"/>
    <property type="evidence" value="ECO:0007669"/>
    <property type="project" value="TreeGrafter"/>
</dbReference>
<evidence type="ECO:0000256" key="1">
    <source>
        <dbReference type="ARBA" id="ARBA00001946"/>
    </source>
</evidence>
<dbReference type="NCBIfam" id="TIGR00254">
    <property type="entry name" value="GGDEF"/>
    <property type="match status" value="1"/>
</dbReference>
<dbReference type="EMBL" id="JXOK01000037">
    <property type="protein sequence ID" value="KIN10951.1"/>
    <property type="molecule type" value="Genomic_DNA"/>
</dbReference>
<evidence type="ECO:0000256" key="5">
    <source>
        <dbReference type="SAM" id="Phobius"/>
    </source>
</evidence>
<dbReference type="SUPFAM" id="SSF55073">
    <property type="entry name" value="Nucleotide cyclase"/>
    <property type="match status" value="1"/>
</dbReference>
<comment type="caution">
    <text evidence="7">The sequence shown here is derived from an EMBL/GenBank/DDBJ whole genome shotgun (WGS) entry which is preliminary data.</text>
</comment>
<organism evidence="7 8">
    <name type="scientific">Vibrio mytili</name>
    <dbReference type="NCBI Taxonomy" id="50718"/>
    <lineage>
        <taxon>Bacteria</taxon>
        <taxon>Pseudomonadati</taxon>
        <taxon>Pseudomonadota</taxon>
        <taxon>Gammaproteobacteria</taxon>
        <taxon>Vibrionales</taxon>
        <taxon>Vibrionaceae</taxon>
        <taxon>Vibrio</taxon>
    </lineage>
</organism>